<comment type="subcellular location">
    <subcellularLocation>
        <location evidence="1">Endomembrane system</location>
        <topology evidence="1">Multi-pass membrane protein</topology>
    </subcellularLocation>
</comment>
<evidence type="ECO:0000256" key="6">
    <source>
        <dbReference type="ARBA" id="ARBA00022989"/>
    </source>
</evidence>
<dbReference type="WBParaSite" id="TTAC_0000061701-mRNA-1">
    <property type="protein sequence ID" value="TTAC_0000061701-mRNA-1"/>
    <property type="gene ID" value="TTAC_0000061701"/>
</dbReference>
<feature type="transmembrane region" description="Helical" evidence="9">
    <location>
        <begin position="207"/>
        <end position="227"/>
    </location>
</feature>
<dbReference type="PANTHER" id="PTHR13131">
    <property type="entry name" value="CYSTINOSIN"/>
    <property type="match status" value="1"/>
</dbReference>
<keyword evidence="3" id="KW-0813">Transport</keyword>
<evidence type="ECO:0000256" key="2">
    <source>
        <dbReference type="ARBA" id="ARBA00006855"/>
    </source>
</evidence>
<dbReference type="PANTHER" id="PTHR13131:SF5">
    <property type="entry name" value="CYSTINOSIN"/>
    <property type="match status" value="1"/>
</dbReference>
<accession>A0A0R3WJ02</accession>
<protein>
    <submittedName>
        <fullName evidence="12">Cystinosin</fullName>
    </submittedName>
</protein>
<keyword evidence="6 9" id="KW-1133">Transmembrane helix</keyword>
<dbReference type="NCBIfam" id="TIGR00951">
    <property type="entry name" value="2A43"/>
    <property type="match status" value="1"/>
</dbReference>
<comment type="similarity">
    <text evidence="2">Belongs to the cystinosin family.</text>
</comment>
<proteinExistence type="inferred from homology"/>
<evidence type="ECO:0000256" key="8">
    <source>
        <dbReference type="ARBA" id="ARBA00048473"/>
    </source>
</evidence>
<evidence type="ECO:0000256" key="4">
    <source>
        <dbReference type="ARBA" id="ARBA00022692"/>
    </source>
</evidence>
<feature type="transmembrane region" description="Helical" evidence="9">
    <location>
        <begin position="239"/>
        <end position="261"/>
    </location>
</feature>
<comment type="catalytic activity">
    <reaction evidence="8">
        <text>L-cystine(out) + H(+)(out) = L-cystine(in) + H(+)(in)</text>
        <dbReference type="Rhea" id="RHEA:66172"/>
        <dbReference type="ChEBI" id="CHEBI:15378"/>
        <dbReference type="ChEBI" id="CHEBI:35491"/>
    </reaction>
    <physiologicalReaction direction="left-to-right" evidence="8">
        <dbReference type="Rhea" id="RHEA:66173"/>
    </physiologicalReaction>
</comment>
<keyword evidence="4 9" id="KW-0812">Transmembrane</keyword>
<evidence type="ECO:0000256" key="7">
    <source>
        <dbReference type="ARBA" id="ARBA00023136"/>
    </source>
</evidence>
<dbReference type="InterPro" id="IPR006603">
    <property type="entry name" value="PQ-loop_rpt"/>
</dbReference>
<dbReference type="Proteomes" id="UP000274429">
    <property type="component" value="Unassembled WGS sequence"/>
</dbReference>
<keyword evidence="7 9" id="KW-0472">Membrane</keyword>
<sequence length="342" mass="38928">MVVFSLTNDSYIASDVVLDPLSVDMALGEYRRFSVQFREPLPVRSTFKFTYRNVAGTYINRTEELPIKPLDPFIVEVGSNRTYQTSIATRKPGVVELGLVSSNLSITHLERLHARITVYHQKSLSILQQIVGWTYFLAWTLSFYPQVVLNCRRQSVTGLSFDFVVFNIIGFACYSAFNIGLFFVSRIQEQYFARHSLGVIPVEINDLFFSLHGVAVMLVVIIQCLFFERGNQRVSKVCIALSCLMILFILTSTLLAAAGVVSWLTALYLYSYVKLFVTLIKYFPQLILNCRRRSCVGWSVGNFILDFIGGVLSVTQMFINAYNYGEFNSCNLEQGILDLWWA</sequence>
<dbReference type="Gene3D" id="1.20.1280.290">
    <property type="match status" value="1"/>
</dbReference>
<dbReference type="GO" id="GO:0005765">
    <property type="term" value="C:lysosomal membrane"/>
    <property type="evidence" value="ECO:0007669"/>
    <property type="project" value="TreeGrafter"/>
</dbReference>
<evidence type="ECO:0000256" key="1">
    <source>
        <dbReference type="ARBA" id="ARBA00004127"/>
    </source>
</evidence>
<dbReference type="Pfam" id="PF04193">
    <property type="entry name" value="PQ-loop"/>
    <property type="match status" value="2"/>
</dbReference>
<evidence type="ECO:0000313" key="12">
    <source>
        <dbReference type="WBParaSite" id="TTAC_0000061701-mRNA-1"/>
    </source>
</evidence>
<name>A0A0R3WJ02_HYDTA</name>
<evidence type="ECO:0000313" key="10">
    <source>
        <dbReference type="EMBL" id="VDM16748.1"/>
    </source>
</evidence>
<gene>
    <name evidence="10" type="ORF">TTAC_LOCUS618</name>
</gene>
<feature type="transmembrane region" description="Helical" evidence="9">
    <location>
        <begin position="295"/>
        <end position="319"/>
    </location>
</feature>
<dbReference type="SMART" id="SM00679">
    <property type="entry name" value="CTNS"/>
    <property type="match status" value="2"/>
</dbReference>
<feature type="transmembrane region" description="Helical" evidence="9">
    <location>
        <begin position="163"/>
        <end position="187"/>
    </location>
</feature>
<evidence type="ECO:0000313" key="11">
    <source>
        <dbReference type="Proteomes" id="UP000274429"/>
    </source>
</evidence>
<evidence type="ECO:0000256" key="3">
    <source>
        <dbReference type="ARBA" id="ARBA00022448"/>
    </source>
</evidence>
<reference evidence="10 11" key="2">
    <citation type="submission" date="2018-11" db="EMBL/GenBank/DDBJ databases">
        <authorList>
            <consortium name="Pathogen Informatics"/>
        </authorList>
    </citation>
    <scope>NUCLEOTIDE SEQUENCE [LARGE SCALE GENOMIC DNA]</scope>
</reference>
<dbReference type="GO" id="GO:0012505">
    <property type="term" value="C:endomembrane system"/>
    <property type="evidence" value="ECO:0007669"/>
    <property type="project" value="UniProtKB-SubCell"/>
</dbReference>
<keyword evidence="11" id="KW-1185">Reference proteome</keyword>
<organism evidence="12">
    <name type="scientific">Hydatigena taeniaeformis</name>
    <name type="common">Feline tapeworm</name>
    <name type="synonym">Taenia taeniaeformis</name>
    <dbReference type="NCBI Taxonomy" id="6205"/>
    <lineage>
        <taxon>Eukaryota</taxon>
        <taxon>Metazoa</taxon>
        <taxon>Spiralia</taxon>
        <taxon>Lophotrochozoa</taxon>
        <taxon>Platyhelminthes</taxon>
        <taxon>Cestoda</taxon>
        <taxon>Eucestoda</taxon>
        <taxon>Cyclophyllidea</taxon>
        <taxon>Taeniidae</taxon>
        <taxon>Hydatigera</taxon>
    </lineage>
</organism>
<dbReference type="InterPro" id="IPR005282">
    <property type="entry name" value="LC_transporter"/>
</dbReference>
<dbReference type="GO" id="GO:0015184">
    <property type="term" value="F:L-cystine transmembrane transporter activity"/>
    <property type="evidence" value="ECO:0007669"/>
    <property type="project" value="TreeGrafter"/>
</dbReference>
<dbReference type="STRING" id="6205.A0A0R3WJ02"/>
<dbReference type="OrthoDB" id="75720at2759"/>
<keyword evidence="5" id="KW-0677">Repeat</keyword>
<evidence type="ECO:0000256" key="9">
    <source>
        <dbReference type="SAM" id="Phobius"/>
    </source>
</evidence>
<dbReference type="AlphaFoldDB" id="A0A0R3WJ02"/>
<evidence type="ECO:0000256" key="5">
    <source>
        <dbReference type="ARBA" id="ARBA00022737"/>
    </source>
</evidence>
<feature type="transmembrane region" description="Helical" evidence="9">
    <location>
        <begin position="267"/>
        <end position="283"/>
    </location>
</feature>
<feature type="transmembrane region" description="Helical" evidence="9">
    <location>
        <begin position="130"/>
        <end position="151"/>
    </location>
</feature>
<dbReference type="EMBL" id="UYWX01000066">
    <property type="protein sequence ID" value="VDM16748.1"/>
    <property type="molecule type" value="Genomic_DNA"/>
</dbReference>
<reference evidence="12" key="1">
    <citation type="submission" date="2017-02" db="UniProtKB">
        <authorList>
            <consortium name="WormBaseParasite"/>
        </authorList>
    </citation>
    <scope>IDENTIFICATION</scope>
</reference>